<proteinExistence type="predicted"/>
<gene>
    <name evidence="1" type="ORF">RRG08_039498</name>
</gene>
<dbReference type="EMBL" id="JAWDGP010006036">
    <property type="protein sequence ID" value="KAK3748245.1"/>
    <property type="molecule type" value="Genomic_DNA"/>
</dbReference>
<evidence type="ECO:0000313" key="1">
    <source>
        <dbReference type="EMBL" id="KAK3748245.1"/>
    </source>
</evidence>
<comment type="caution">
    <text evidence="1">The sequence shown here is derived from an EMBL/GenBank/DDBJ whole genome shotgun (WGS) entry which is preliminary data.</text>
</comment>
<dbReference type="AlphaFoldDB" id="A0AAE1D029"/>
<organism evidence="1 2">
    <name type="scientific">Elysia crispata</name>
    <name type="common">lettuce slug</name>
    <dbReference type="NCBI Taxonomy" id="231223"/>
    <lineage>
        <taxon>Eukaryota</taxon>
        <taxon>Metazoa</taxon>
        <taxon>Spiralia</taxon>
        <taxon>Lophotrochozoa</taxon>
        <taxon>Mollusca</taxon>
        <taxon>Gastropoda</taxon>
        <taxon>Heterobranchia</taxon>
        <taxon>Euthyneura</taxon>
        <taxon>Panpulmonata</taxon>
        <taxon>Sacoglossa</taxon>
        <taxon>Placobranchoidea</taxon>
        <taxon>Plakobranchidae</taxon>
        <taxon>Elysia</taxon>
    </lineage>
</organism>
<name>A0AAE1D029_9GAST</name>
<protein>
    <submittedName>
        <fullName evidence="1">Uncharacterized protein</fullName>
    </submittedName>
</protein>
<accession>A0AAE1D029</accession>
<evidence type="ECO:0000313" key="2">
    <source>
        <dbReference type="Proteomes" id="UP001283361"/>
    </source>
</evidence>
<sequence>MGTWTILSTPALSPEAASWRRAVSDAGDVYRAWRSIGSAQCIELILQAGPGSPHGEDRRLKVRIIELRVLTHCTIEFEVSAESVSFSSHWLHHCRNSLSCWVGRSRPGGPTLEV</sequence>
<reference evidence="1" key="1">
    <citation type="journal article" date="2023" name="G3 (Bethesda)">
        <title>A reference genome for the long-term kleptoplast-retaining sea slug Elysia crispata morphotype clarki.</title>
        <authorList>
            <person name="Eastman K.E."/>
            <person name="Pendleton A.L."/>
            <person name="Shaikh M.A."/>
            <person name="Suttiyut T."/>
            <person name="Ogas R."/>
            <person name="Tomko P."/>
            <person name="Gavelis G."/>
            <person name="Widhalm J.R."/>
            <person name="Wisecaver J.H."/>
        </authorList>
    </citation>
    <scope>NUCLEOTIDE SEQUENCE</scope>
    <source>
        <strain evidence="1">ECLA1</strain>
    </source>
</reference>
<dbReference type="Proteomes" id="UP001283361">
    <property type="component" value="Unassembled WGS sequence"/>
</dbReference>
<keyword evidence="2" id="KW-1185">Reference proteome</keyword>